<evidence type="ECO:0000313" key="2">
    <source>
        <dbReference type="EMBL" id="EFU73927.1"/>
    </source>
</evidence>
<dbReference type="OrthoDB" id="2191068at2"/>
<evidence type="ECO:0000256" key="1">
    <source>
        <dbReference type="SAM" id="Coils"/>
    </source>
</evidence>
<dbReference type="AlphaFoldDB" id="E6LFV4"/>
<reference evidence="2 3" key="1">
    <citation type="submission" date="2010-12" db="EMBL/GenBank/DDBJ databases">
        <authorList>
            <person name="Muzny D."/>
            <person name="Qin X."/>
            <person name="Deng J."/>
            <person name="Jiang H."/>
            <person name="Liu Y."/>
            <person name="Qu J."/>
            <person name="Song X.-Z."/>
            <person name="Zhang L."/>
            <person name="Thornton R."/>
            <person name="Coyle M."/>
            <person name="Francisco L."/>
            <person name="Jackson L."/>
            <person name="Javaid M."/>
            <person name="Korchina V."/>
            <person name="Kovar C."/>
            <person name="Mata R."/>
            <person name="Mathew T."/>
            <person name="Ngo R."/>
            <person name="Nguyen L."/>
            <person name="Nguyen N."/>
            <person name="Okwuonu G."/>
            <person name="Ongeri F."/>
            <person name="Pham C."/>
            <person name="Simmons D."/>
            <person name="Wilczek-Boney K."/>
            <person name="Hale W."/>
            <person name="Jakkamsetti A."/>
            <person name="Pham P."/>
            <person name="Ruth R."/>
            <person name="San Lucas F."/>
            <person name="Warren J."/>
            <person name="Zhang J."/>
            <person name="Zhao Z."/>
            <person name="Zhou C."/>
            <person name="Zhu D."/>
            <person name="Lee S."/>
            <person name="Bess C."/>
            <person name="Blankenburg K."/>
            <person name="Forbes L."/>
            <person name="Fu Q."/>
            <person name="Gubbala S."/>
            <person name="Hirani K."/>
            <person name="Jayaseelan J.C."/>
            <person name="Lara F."/>
            <person name="Munidasa M."/>
            <person name="Palculict T."/>
            <person name="Patil S."/>
            <person name="Pu L.-L."/>
            <person name="Saada N."/>
            <person name="Tang L."/>
            <person name="Weissenberger G."/>
            <person name="Zhu Y."/>
            <person name="Hemphill L."/>
            <person name="Shang Y."/>
            <person name="Youmans B."/>
            <person name="Ayvaz T."/>
            <person name="Ross M."/>
            <person name="Santibanez J."/>
            <person name="Aqrawi P."/>
            <person name="Gross S."/>
            <person name="Joshi V."/>
            <person name="Fowler G."/>
            <person name="Nazareth L."/>
            <person name="Reid J."/>
            <person name="Worley K."/>
            <person name="Petrosino J."/>
            <person name="Highlander S."/>
            <person name="Gibbs R."/>
        </authorList>
    </citation>
    <scope>NUCLEOTIDE SEQUENCE [LARGE SCALE GENOMIC DNA]</scope>
    <source>
        <strain evidence="3">DSM 15952 / CCUG 50447 / LMG 22039 / TP 1.5</strain>
    </source>
</reference>
<dbReference type="PATRIC" id="fig|888064.11.peg.1150"/>
<dbReference type="eggNOG" id="ENOG5033R0K">
    <property type="taxonomic scope" value="Bacteria"/>
</dbReference>
<dbReference type="Proteomes" id="UP000010296">
    <property type="component" value="Unassembled WGS sequence"/>
</dbReference>
<keyword evidence="1" id="KW-0175">Coiled coil</keyword>
<feature type="coiled-coil region" evidence="1">
    <location>
        <begin position="213"/>
        <end position="247"/>
    </location>
</feature>
<evidence type="ECO:0000313" key="3">
    <source>
        <dbReference type="Proteomes" id="UP000010296"/>
    </source>
</evidence>
<accession>E6LFV4</accession>
<gene>
    <name evidence="2" type="ORF">HMPREF9088_1244</name>
</gene>
<dbReference type="EMBL" id="AEPV01000043">
    <property type="protein sequence ID" value="EFU73927.1"/>
    <property type="molecule type" value="Genomic_DNA"/>
</dbReference>
<name>E6LFV4_ENTI1</name>
<comment type="caution">
    <text evidence="2">The sequence shown here is derived from an EMBL/GenBank/DDBJ whole genome shotgun (WGS) entry which is preliminary data.</text>
</comment>
<dbReference type="HOGENOM" id="CLU_082678_0_0_9"/>
<dbReference type="RefSeq" id="WP_007208262.1">
    <property type="nucleotide sequence ID" value="NZ_GL622241.1"/>
</dbReference>
<evidence type="ECO:0008006" key="4">
    <source>
        <dbReference type="Google" id="ProtNLM"/>
    </source>
</evidence>
<organism evidence="2 3">
    <name type="scientific">Enterococcus italicus (strain DSM 15952 / CCUG 50447 / LMG 22039 / TP 1.5)</name>
    <dbReference type="NCBI Taxonomy" id="888064"/>
    <lineage>
        <taxon>Bacteria</taxon>
        <taxon>Bacillati</taxon>
        <taxon>Bacillota</taxon>
        <taxon>Bacilli</taxon>
        <taxon>Lactobacillales</taxon>
        <taxon>Enterococcaceae</taxon>
        <taxon>Enterococcus</taxon>
    </lineage>
</organism>
<proteinExistence type="predicted"/>
<protein>
    <recommendedName>
        <fullName evidence="4">Viral A-type inclusion protein</fullName>
    </recommendedName>
</protein>
<keyword evidence="3" id="KW-1185">Reference proteome</keyword>
<sequence length="287" mass="33400">MTEEEAREYKEDAAVDTNFEAIKDVASQNIGSMLKDLTEFEEAIRTENIPAIYRIYKGRLHQELKNTANKDHEIDGLLMKKLHDSFLQAFPFMKLTQKVNPTVQYYQLGNYYHERPTIGLDASIPEIFVLPEIEEEWQTQQSDVDNPLTAVEKQMDALTARSITAESELVEVDEQLQTLRQTLEEKKEASKGFFNRSKTDEDVAELTQQIGKLTAHQEELQRFVNDKQQLANQKEKLMNHYQALRLQRAIITKELRLINRQFDSFSSMSTQLQAFMKEYLDERGVRG</sequence>
<dbReference type="STRING" id="888064.HMPREF9088_1244"/>